<evidence type="ECO:0000313" key="2">
    <source>
        <dbReference type="Proteomes" id="UP000823388"/>
    </source>
</evidence>
<sequence length="115" mass="13392">MRQFGRRQSFPVSSALDRVQRHDHSLSRAGHPFSTMWVTRLQPWVAAWDDADEQLAEDTGPHTEPSFRAYLTWYEPKTRCRLTYVDMHPQPHVATLQDRYARHRDEALAGAVSKC</sequence>
<dbReference type="EMBL" id="CM029049">
    <property type="protein sequence ID" value="KAG2571721.1"/>
    <property type="molecule type" value="Genomic_DNA"/>
</dbReference>
<gene>
    <name evidence="1" type="ORF">PVAP13_7KG118455</name>
</gene>
<protein>
    <submittedName>
        <fullName evidence="1">Uncharacterized protein</fullName>
    </submittedName>
</protein>
<dbReference type="Proteomes" id="UP000823388">
    <property type="component" value="Chromosome 7K"/>
</dbReference>
<evidence type="ECO:0000313" key="1">
    <source>
        <dbReference type="EMBL" id="KAG2571721.1"/>
    </source>
</evidence>
<keyword evidence="2" id="KW-1185">Reference proteome</keyword>
<dbReference type="AlphaFoldDB" id="A0A8T0QA25"/>
<proteinExistence type="predicted"/>
<organism evidence="1 2">
    <name type="scientific">Panicum virgatum</name>
    <name type="common">Blackwell switchgrass</name>
    <dbReference type="NCBI Taxonomy" id="38727"/>
    <lineage>
        <taxon>Eukaryota</taxon>
        <taxon>Viridiplantae</taxon>
        <taxon>Streptophyta</taxon>
        <taxon>Embryophyta</taxon>
        <taxon>Tracheophyta</taxon>
        <taxon>Spermatophyta</taxon>
        <taxon>Magnoliopsida</taxon>
        <taxon>Liliopsida</taxon>
        <taxon>Poales</taxon>
        <taxon>Poaceae</taxon>
        <taxon>PACMAD clade</taxon>
        <taxon>Panicoideae</taxon>
        <taxon>Panicodae</taxon>
        <taxon>Paniceae</taxon>
        <taxon>Panicinae</taxon>
        <taxon>Panicum</taxon>
        <taxon>Panicum sect. Hiantes</taxon>
    </lineage>
</organism>
<comment type="caution">
    <text evidence="1">The sequence shown here is derived from an EMBL/GenBank/DDBJ whole genome shotgun (WGS) entry which is preliminary data.</text>
</comment>
<name>A0A8T0QA25_PANVG</name>
<accession>A0A8T0QA25</accession>
<reference evidence="1" key="1">
    <citation type="submission" date="2020-05" db="EMBL/GenBank/DDBJ databases">
        <title>WGS assembly of Panicum virgatum.</title>
        <authorList>
            <person name="Lovell J.T."/>
            <person name="Jenkins J."/>
            <person name="Shu S."/>
            <person name="Juenger T.E."/>
            <person name="Schmutz J."/>
        </authorList>
    </citation>
    <scope>NUCLEOTIDE SEQUENCE</scope>
    <source>
        <strain evidence="1">AP13</strain>
    </source>
</reference>